<dbReference type="EMBL" id="JAFIQS020000012">
    <property type="protein sequence ID" value="KAH9475515.1"/>
    <property type="molecule type" value="Genomic_DNA"/>
</dbReference>
<evidence type="ECO:0000313" key="2">
    <source>
        <dbReference type="Proteomes" id="UP000664032"/>
    </source>
</evidence>
<name>A0ACB8GJ73_PSICU</name>
<dbReference type="Proteomes" id="UP000664032">
    <property type="component" value="Unassembled WGS sequence"/>
</dbReference>
<comment type="caution">
    <text evidence="1">The sequence shown here is derived from an EMBL/GenBank/DDBJ whole genome shotgun (WGS) entry which is preliminary data.</text>
</comment>
<reference evidence="1" key="1">
    <citation type="submission" date="2021-10" db="EMBL/GenBank/DDBJ databases">
        <title>Psilocybe cubensis genome.</title>
        <authorList>
            <person name="Mckernan K.J."/>
            <person name="Crawford S."/>
            <person name="Trippe A."/>
            <person name="Kane L.T."/>
            <person name="Mclaughlin S."/>
        </authorList>
    </citation>
    <scope>NUCLEOTIDE SEQUENCE</scope>
    <source>
        <strain evidence="1">MGC-MH-2018</strain>
    </source>
</reference>
<gene>
    <name evidence="1" type="ORF">JR316_0012630</name>
</gene>
<organism evidence="1 2">
    <name type="scientific">Psilocybe cubensis</name>
    <name type="common">Psychedelic mushroom</name>
    <name type="synonym">Stropharia cubensis</name>
    <dbReference type="NCBI Taxonomy" id="181762"/>
    <lineage>
        <taxon>Eukaryota</taxon>
        <taxon>Fungi</taxon>
        <taxon>Dikarya</taxon>
        <taxon>Basidiomycota</taxon>
        <taxon>Agaricomycotina</taxon>
        <taxon>Agaricomycetes</taxon>
        <taxon>Agaricomycetidae</taxon>
        <taxon>Agaricales</taxon>
        <taxon>Agaricineae</taxon>
        <taxon>Strophariaceae</taxon>
        <taxon>Psilocybe</taxon>
    </lineage>
</organism>
<evidence type="ECO:0000313" key="1">
    <source>
        <dbReference type="EMBL" id="KAH9475515.1"/>
    </source>
</evidence>
<sequence>MSLLPGQDVQVMFVIALVYGLYLSTLFHCLRWLIFTDEGWRVRSRISWTLVTITIAICTFSTISKVLQLISAVKVVDDANKTSASTSQEYTGSTKLLWMSVVICTNSNMTTLLADSVLIYRCWIIYNNSKRVIVFPVFFWLGGLMLTVLQAYWQIVQSASISGAWQPVNMQVGPGTILTPFWASTIILNSYATFMIVRKISSVSKRTDATSTSDSALSFAMRVLIESGVIYLATAIAHFVVWWTPNAFAIAIISDMNLGVTGIAFNLILIRVAQRRVEEKKASNDLGQIGAISSIRFTQSIGESKQTDTLERTPTIDIESVNNYFDQSSIIMATPDEKYELITRRLQEVLGADIIKGILAEGRQPKCYWGAYYILNAHPSSNLTYRNCTDWKTTYWILCSIDEDRRFLASRSRRHYSAGRLVVCFQTQHILIDFTDIHAFLDNMKAPLELVAHRTKYYEFLLRTVFKSLGIPTSTLRFVEGSSYQLTREYNMDNYRLCASVTEHDAKKAGAEVVKQVDSALLSGLLYPGLQALDEQYLGVDFQFGGVDQRKIFTFAELYLPRLGYAKRAHLMNAMVPGLAGGKMSASDPNSKIDFLDTAETIRKKLKAAFCEEGTVEGNGVLAFVNAVLIPISQLRLERKAALAAGTGTLLEEGLGDQRPFITDDAPEGTVFSVERDEKFGGNTHYASFKEIEDDFASKNLHPGDLKKAVANGIVRLLEPIRKAFEENEEWQKIEKLAYPDPNAKDKKKKKEKVYHPPPPGKGKNAKPTTETPVETEAASIPSAGEVAHADAEAAKQVPVSSTS</sequence>
<accession>A0ACB8GJ73</accession>
<keyword evidence="1" id="KW-0436">Ligase</keyword>
<keyword evidence="2" id="KW-1185">Reference proteome</keyword>
<protein>
    <submittedName>
        <fullName evidence="1">Tyrosine--tRNA ligase, cytoplasmic</fullName>
    </submittedName>
</protein>
<proteinExistence type="predicted"/>